<reference evidence="5" key="1">
    <citation type="journal article" date="2016" name="Proc. Natl. Acad. Sci. U.S.A.">
        <title>Chromosome-level assembly of Arabidopsis thaliana Ler reveals the extent of translocation and inversion polymorphisms.</title>
        <authorList>
            <person name="Zapata L."/>
            <person name="Ding J."/>
            <person name="Willing E.M."/>
            <person name="Hartwig B."/>
            <person name="Bezdan D."/>
            <person name="Jiao W.B."/>
            <person name="Patel V."/>
            <person name="Velikkakam James G."/>
            <person name="Koornneef M."/>
            <person name="Ossowski S."/>
            <person name="Schneeberger K."/>
        </authorList>
    </citation>
    <scope>NUCLEOTIDE SEQUENCE [LARGE SCALE GENOMIC DNA]</scope>
    <source>
        <strain evidence="5">cv. Landsberg erecta</strain>
    </source>
</reference>
<evidence type="ECO:0000256" key="1">
    <source>
        <dbReference type="SAM" id="Coils"/>
    </source>
</evidence>
<feature type="coiled-coil region" evidence="1">
    <location>
        <begin position="543"/>
        <end position="570"/>
    </location>
</feature>
<protein>
    <recommendedName>
        <fullName evidence="3">DUF1985 domain-containing protein</fullName>
    </recommendedName>
</protein>
<dbReference type="Pfam" id="PF09331">
    <property type="entry name" value="DUF1985"/>
    <property type="match status" value="1"/>
</dbReference>
<accession>A0A178VX41</accession>
<comment type="caution">
    <text evidence="4">The sequence shown here is derived from an EMBL/GenBank/DDBJ whole genome shotgun (WGS) entry which is preliminary data.</text>
</comment>
<feature type="region of interest" description="Disordered" evidence="2">
    <location>
        <begin position="16"/>
        <end position="64"/>
    </location>
</feature>
<proteinExistence type="predicted"/>
<dbReference type="ExpressionAtlas" id="A0A178VX41">
    <property type="expression patterns" value="baseline and differential"/>
</dbReference>
<keyword evidence="1" id="KW-0175">Coiled coil</keyword>
<sequence length="1302" mass="147590">MSVEFQSSPGKQAIYPKLSVVDAVSPPTRGKEQFSERPPLEQQRLDGEGDKQRERERRDGLSDNWQKSAVAGEAESKLNLGFHLLYRLIWDSVVQPKTNPNRSSSLYSFLPYPPSLEHTLLDSNKCASGKSHNPPYSVIFFQFFRGLPSFLSKMAEITEDPNIVPPVASLTGKAAFLDPVFWDNDLPPRLYGTKRYPDARLNVYSKFDYLCFIKKHMEGTHEFNRILDSAFGPLFSLLVQRCSLSCKLIHALVCRQLVTKRKHEMWTVFGGHPLHFSLAEFASVTGLPCGDFSEDYDPDYEPKIPKEADDYWLKKIGKSILSSLGDISLCLPLTSGDIQLRIALLLIVDGVLIASLQNARPTYKYVEMLEDIDSFLKFPCGRESFLKTIKSLIPSRTVGSNLETDLAIFRGHLQQRSFRLRGFPLALQLLAYRNIPALALPLTDPSDDTVILDWDNVWIPRQSHLLADVHAVEQDRDVTEESLIEMGNASLYELRNLYPPPHPPSKTRSNKKKKMKPLLNSPKGSVKRRRSTHLNPDLPPSLSQDLAARVDSLENEIGVLKAQLKKVSDRNTLIQNRFRDSRFLHARRRAKPSMFRFKKLVRNSASETASRFMHARCRAKPTFLRELFGKDTGEQDWTHFEHPLGGLDRNSEPQLSSRLDDIQMEETVESFNTALTEHQSENTNKESEEVELDVPAVISQPLKVSPDVVPEASEPPLSAQVDKPEEFPSVDINIYQPNGEQVFKTPIHNQDTASPSDGEKEMLEPLVLSDSSPARPRDLTLLDQEEAGLVSTFINRPSIDIFKILPSKDDPDWPSFQQILSKFPDTEHLCPDGGLVNNSFILDIALPQKWIDHRPKETVLLNNFTPFDYILEHSVRKDTLVDLLGALIDFDWLTNSAPNGSDMDGFKLQFRFTLYSQDILQCEAHGEYAVDLEKKFRSVRNNKVVIALAFWKIVTYFDGGHRMKIASHAPISTVYPDPDIKPVKEIKMMAVFREFHIPVTILAKIVSLVSENSVDDLKAWIQAGREGTESVMSNETLSRVRLDKSENFIWWTVPHSSYHKFFLKCHAQNNPSAIIAAYNKFVDGRLTHEEINGCQILCLPPTKQRRMVRPRRIGRQGFRELAPFIAAGTVWLDIVYSNEVLVDVCLDEFIFVSSLANVGSPSRPFQLRCLAAQNYTAKYVEGLRGLAQEGPSISSLDMVREAALHSNYARFAFGIFLKCCGSHTEGNMVLQTFHQRVPIFEEAVYIVDQVITQIRDMGTPGCGYYMGFRGAIDIPECRLQHYTGVCPLCFSVMYVFEVRMLC</sequence>
<dbReference type="Gene3D" id="2.40.50.140">
    <property type="entry name" value="Nucleic acid-binding proteins"/>
    <property type="match status" value="1"/>
</dbReference>
<name>A0A178VX41_ARATH</name>
<evidence type="ECO:0000313" key="5">
    <source>
        <dbReference type="Proteomes" id="UP000078284"/>
    </source>
</evidence>
<dbReference type="CDD" id="cd04481">
    <property type="entry name" value="RPA1_DBD_B_like"/>
    <property type="match status" value="1"/>
</dbReference>
<dbReference type="InterPro" id="IPR012340">
    <property type="entry name" value="NA-bd_OB-fold"/>
</dbReference>
<organism evidence="4 5">
    <name type="scientific">Arabidopsis thaliana</name>
    <name type="common">Mouse-ear cress</name>
    <dbReference type="NCBI Taxonomy" id="3702"/>
    <lineage>
        <taxon>Eukaryota</taxon>
        <taxon>Viridiplantae</taxon>
        <taxon>Streptophyta</taxon>
        <taxon>Embryophyta</taxon>
        <taxon>Tracheophyta</taxon>
        <taxon>Spermatophyta</taxon>
        <taxon>Magnoliopsida</taxon>
        <taxon>eudicotyledons</taxon>
        <taxon>Gunneridae</taxon>
        <taxon>Pentapetalae</taxon>
        <taxon>rosids</taxon>
        <taxon>malvids</taxon>
        <taxon>Brassicales</taxon>
        <taxon>Brassicaceae</taxon>
        <taxon>Camelineae</taxon>
        <taxon>Arabidopsis</taxon>
    </lineage>
</organism>
<dbReference type="EMBL" id="LUHQ01000002">
    <property type="protein sequence ID" value="OAP09613.1"/>
    <property type="molecule type" value="Genomic_DNA"/>
</dbReference>
<evidence type="ECO:0000313" key="4">
    <source>
        <dbReference type="EMBL" id="OAP09613.1"/>
    </source>
</evidence>
<dbReference type="PANTHER" id="PTHR48449:SF1">
    <property type="entry name" value="DUF1985 DOMAIN-CONTAINING PROTEIN"/>
    <property type="match status" value="1"/>
</dbReference>
<dbReference type="SUPFAM" id="SSF50249">
    <property type="entry name" value="Nucleic acid-binding proteins"/>
    <property type="match status" value="1"/>
</dbReference>
<evidence type="ECO:0000256" key="2">
    <source>
        <dbReference type="SAM" id="MobiDB-lite"/>
    </source>
</evidence>
<feature type="domain" description="DUF1985" evidence="3">
    <location>
        <begin position="254"/>
        <end position="391"/>
    </location>
</feature>
<dbReference type="PANTHER" id="PTHR48449">
    <property type="entry name" value="DUF1985 DOMAIN-CONTAINING PROTEIN"/>
    <property type="match status" value="1"/>
</dbReference>
<dbReference type="Proteomes" id="UP000078284">
    <property type="component" value="Chromosome 2"/>
</dbReference>
<feature type="compositionally biased region" description="Basic and acidic residues" evidence="2">
    <location>
        <begin position="29"/>
        <end position="61"/>
    </location>
</feature>
<feature type="region of interest" description="Disordered" evidence="2">
    <location>
        <begin position="494"/>
        <end position="543"/>
    </location>
</feature>
<dbReference type="InterPro" id="IPR015410">
    <property type="entry name" value="DUF1985"/>
</dbReference>
<gene>
    <name evidence="4" type="ordered locus">AXX17_At2g06070</name>
</gene>
<evidence type="ECO:0000259" key="3">
    <source>
        <dbReference type="Pfam" id="PF09331"/>
    </source>
</evidence>